<dbReference type="EC" id="3.1.3.16" evidence="1"/>
<dbReference type="SUPFAM" id="SSF81606">
    <property type="entry name" value="PP2C-like"/>
    <property type="match status" value="1"/>
</dbReference>
<comment type="caution">
    <text evidence="3">The sequence shown here is derived from an EMBL/GenBank/DDBJ whole genome shotgun (WGS) entry which is preliminary data.</text>
</comment>
<sequence length="279" mass="30853">MEDTMGESMMERIKPSESVMKILTERSLMMDLGSFYIPKKSKSKPRGDDAYFICKHHQTIGLADGVASWAKKGIDAGEYARQLMDNCLTALYAKNKKIVDPKMILEEAYLKTDIKGSSTACIITLTNEYLHIVNVGDSGIMLFRDGDLIYKSPAQQHRFNSPYQLGKRSDDLSVAEELTIGVKAGDVMVAGTDGLFDNVFASEIEDVIRVVCKKESCLEPEVLARSFAKLALKNSRHKDGDSPYSRAAMIEGYLKNGGKPDDITVVVAHIVPPMEILGF</sequence>
<comment type="catalytic activity">
    <reaction evidence="1">
        <text>O-phospho-L-threonyl-[protein] + H2O = L-threonyl-[protein] + phosphate</text>
        <dbReference type="Rhea" id="RHEA:47004"/>
        <dbReference type="Rhea" id="RHEA-COMP:11060"/>
        <dbReference type="Rhea" id="RHEA-COMP:11605"/>
        <dbReference type="ChEBI" id="CHEBI:15377"/>
        <dbReference type="ChEBI" id="CHEBI:30013"/>
        <dbReference type="ChEBI" id="CHEBI:43474"/>
        <dbReference type="ChEBI" id="CHEBI:61977"/>
        <dbReference type="EC" id="3.1.3.16"/>
    </reaction>
</comment>
<comment type="catalytic activity">
    <reaction evidence="1">
        <text>O-phospho-L-seryl-[protein] + H2O = L-seryl-[protein] + phosphate</text>
        <dbReference type="Rhea" id="RHEA:20629"/>
        <dbReference type="Rhea" id="RHEA-COMP:9863"/>
        <dbReference type="Rhea" id="RHEA-COMP:11604"/>
        <dbReference type="ChEBI" id="CHEBI:15377"/>
        <dbReference type="ChEBI" id="CHEBI:29999"/>
        <dbReference type="ChEBI" id="CHEBI:43474"/>
        <dbReference type="ChEBI" id="CHEBI:83421"/>
        <dbReference type="EC" id="3.1.3.16"/>
    </reaction>
</comment>
<dbReference type="GO" id="GO:0004722">
    <property type="term" value="F:protein serine/threonine phosphatase activity"/>
    <property type="evidence" value="ECO:0007669"/>
    <property type="project" value="UniProtKB-EC"/>
</dbReference>
<keyword evidence="1" id="KW-0479">Metal-binding</keyword>
<keyword evidence="1" id="KW-0460">Magnesium</keyword>
<comment type="cofactor">
    <cofactor evidence="1">
        <name>Mn(2+)</name>
        <dbReference type="ChEBI" id="CHEBI:29035"/>
    </cofactor>
</comment>
<dbReference type="InterPro" id="IPR036457">
    <property type="entry name" value="PPM-type-like_dom_sf"/>
</dbReference>
<dbReference type="InterPro" id="IPR001932">
    <property type="entry name" value="PPM-type_phosphatase-like_dom"/>
</dbReference>
<evidence type="ECO:0000259" key="2">
    <source>
        <dbReference type="PROSITE" id="PS51746"/>
    </source>
</evidence>
<dbReference type="GO" id="GO:0046872">
    <property type="term" value="F:metal ion binding"/>
    <property type="evidence" value="ECO:0007669"/>
    <property type="project" value="UniProtKB-UniRule"/>
</dbReference>
<reference evidence="3 4" key="1">
    <citation type="journal article" date="2018" name="PLoS Genet.">
        <title>Population sequencing reveals clonal diversity and ancestral inbreeding in the grapevine cultivar Chardonnay.</title>
        <authorList>
            <person name="Roach M.J."/>
            <person name="Johnson D.L."/>
            <person name="Bohlmann J."/>
            <person name="van Vuuren H.J."/>
            <person name="Jones S.J."/>
            <person name="Pretorius I.S."/>
            <person name="Schmidt S.A."/>
            <person name="Borneman A.R."/>
        </authorList>
    </citation>
    <scope>NUCLEOTIDE SEQUENCE [LARGE SCALE GENOMIC DNA]</scope>
    <source>
        <strain evidence="4">cv. Chardonnay</strain>
        <tissue evidence="3">Leaf</tissue>
    </source>
</reference>
<accession>A0A438EU47</accession>
<evidence type="ECO:0000313" key="4">
    <source>
        <dbReference type="Proteomes" id="UP000288805"/>
    </source>
</evidence>
<dbReference type="Pfam" id="PF00481">
    <property type="entry name" value="PP2C"/>
    <property type="match status" value="1"/>
</dbReference>
<gene>
    <name evidence="3" type="primary">VvCHDh000345_5</name>
    <name evidence="3" type="ORF">CK203_077590</name>
</gene>
<keyword evidence="1" id="KW-0378">Hydrolase</keyword>
<dbReference type="PANTHER" id="PTHR12320">
    <property type="entry name" value="PROTEIN PHOSPHATASE 2C"/>
    <property type="match status" value="1"/>
</dbReference>
<keyword evidence="1" id="KW-0464">Manganese</keyword>
<evidence type="ECO:0000313" key="3">
    <source>
        <dbReference type="EMBL" id="RVW51015.1"/>
    </source>
</evidence>
<dbReference type="PROSITE" id="PS51746">
    <property type="entry name" value="PPM_2"/>
    <property type="match status" value="1"/>
</dbReference>
<organism evidence="3 4">
    <name type="scientific">Vitis vinifera</name>
    <name type="common">Grape</name>
    <dbReference type="NCBI Taxonomy" id="29760"/>
    <lineage>
        <taxon>Eukaryota</taxon>
        <taxon>Viridiplantae</taxon>
        <taxon>Streptophyta</taxon>
        <taxon>Embryophyta</taxon>
        <taxon>Tracheophyta</taxon>
        <taxon>Spermatophyta</taxon>
        <taxon>Magnoliopsida</taxon>
        <taxon>eudicotyledons</taxon>
        <taxon>Gunneridae</taxon>
        <taxon>Pentapetalae</taxon>
        <taxon>rosids</taxon>
        <taxon>Vitales</taxon>
        <taxon>Vitaceae</taxon>
        <taxon>Viteae</taxon>
        <taxon>Vitis</taxon>
    </lineage>
</organism>
<dbReference type="SMART" id="SM00332">
    <property type="entry name" value="PP2Cc"/>
    <property type="match status" value="1"/>
</dbReference>
<dbReference type="SMART" id="SM00331">
    <property type="entry name" value="PP2C_SIG"/>
    <property type="match status" value="1"/>
</dbReference>
<dbReference type="InterPro" id="IPR039123">
    <property type="entry name" value="PPTC7"/>
</dbReference>
<feature type="domain" description="PPM-type phosphatase" evidence="2">
    <location>
        <begin position="34"/>
        <end position="270"/>
    </location>
</feature>
<dbReference type="AlphaFoldDB" id="A0A438EU47"/>
<dbReference type="Gene3D" id="3.60.40.10">
    <property type="entry name" value="PPM-type phosphatase domain"/>
    <property type="match status" value="1"/>
</dbReference>
<dbReference type="EMBL" id="QGNW01001188">
    <property type="protein sequence ID" value="RVW51015.1"/>
    <property type="molecule type" value="Genomic_DNA"/>
</dbReference>
<dbReference type="Proteomes" id="UP000288805">
    <property type="component" value="Unassembled WGS sequence"/>
</dbReference>
<keyword evidence="1" id="KW-0904">Protein phosphatase</keyword>
<name>A0A438EU47_VITVI</name>
<protein>
    <recommendedName>
        <fullName evidence="1">Protein phosphatase</fullName>
        <ecNumber evidence="1">3.1.3.16</ecNumber>
    </recommendedName>
</protein>
<proteinExistence type="inferred from homology"/>
<comment type="similarity">
    <text evidence="1">Belongs to the PP2C family.</text>
</comment>
<comment type="cofactor">
    <cofactor evidence="1">
        <name>Mg(2+)</name>
        <dbReference type="ChEBI" id="CHEBI:18420"/>
    </cofactor>
</comment>
<evidence type="ECO:0000256" key="1">
    <source>
        <dbReference type="RuleBase" id="RU366020"/>
    </source>
</evidence>
<dbReference type="PANTHER" id="PTHR12320:SF14">
    <property type="entry name" value="PROTEIN PHOSPHATASE"/>
    <property type="match status" value="1"/>
</dbReference>